<evidence type="ECO:0000313" key="1">
    <source>
        <dbReference type="EMBL" id="KYN28789.1"/>
    </source>
</evidence>
<organism evidence="1 2">
    <name type="scientific">Trachymyrmex cornetzi</name>
    <dbReference type="NCBI Taxonomy" id="471704"/>
    <lineage>
        <taxon>Eukaryota</taxon>
        <taxon>Metazoa</taxon>
        <taxon>Ecdysozoa</taxon>
        <taxon>Arthropoda</taxon>
        <taxon>Hexapoda</taxon>
        <taxon>Insecta</taxon>
        <taxon>Pterygota</taxon>
        <taxon>Neoptera</taxon>
        <taxon>Endopterygota</taxon>
        <taxon>Hymenoptera</taxon>
        <taxon>Apocrita</taxon>
        <taxon>Aculeata</taxon>
        <taxon>Formicoidea</taxon>
        <taxon>Formicidae</taxon>
        <taxon>Myrmicinae</taxon>
        <taxon>Trachymyrmex</taxon>
    </lineage>
</organism>
<keyword evidence="2" id="KW-1185">Reference proteome</keyword>
<reference evidence="1 2" key="1">
    <citation type="submission" date="2015-09" db="EMBL/GenBank/DDBJ databases">
        <title>Trachymyrmex cornetzi WGS genome.</title>
        <authorList>
            <person name="Nygaard S."/>
            <person name="Hu H."/>
            <person name="Boomsma J."/>
            <person name="Zhang G."/>
        </authorList>
    </citation>
    <scope>NUCLEOTIDE SEQUENCE [LARGE SCALE GENOMIC DNA]</scope>
    <source>
        <strain evidence="1">Tcor2-1</strain>
        <tissue evidence="1">Whole body</tissue>
    </source>
</reference>
<accession>A0A195ELN3</accession>
<gene>
    <name evidence="1" type="ORF">ALC57_01752</name>
</gene>
<dbReference type="AlphaFoldDB" id="A0A195ELN3"/>
<evidence type="ECO:0000313" key="2">
    <source>
        <dbReference type="Proteomes" id="UP000078492"/>
    </source>
</evidence>
<protein>
    <submittedName>
        <fullName evidence="1">Uncharacterized protein</fullName>
    </submittedName>
</protein>
<name>A0A195ELN3_9HYME</name>
<dbReference type="EMBL" id="KQ978739">
    <property type="protein sequence ID" value="KYN28789.1"/>
    <property type="molecule type" value="Genomic_DNA"/>
</dbReference>
<sequence length="235" mass="27252">MFIENGLHTTWYDIAVRIINAVRTRGRRRGGLPPTAEYETDATTHRTHVYMFMRGSGRNEFYTSRENHHPPCLSSRPVSQYPQVETLSKTSTQPRILSAHTARWIPDETANMVISLWMYDKTRTVRLKDHDMRRRSADNALGYFSIYRARYISQRVLKHSPSVFALARVSRCLFHLATLPESRSRDEFNLSPRHKLHKAPKALCHLGSAYVIIVTISNFCSNRDKETAMLMELKD</sequence>
<proteinExistence type="predicted"/>
<dbReference type="Proteomes" id="UP000078492">
    <property type="component" value="Unassembled WGS sequence"/>
</dbReference>